<dbReference type="Gene3D" id="1.20.1250.20">
    <property type="entry name" value="MFS general substrate transporter like domains"/>
    <property type="match status" value="2"/>
</dbReference>
<dbReference type="EMBL" id="VMNW02000020">
    <property type="protein sequence ID" value="KAA9160688.1"/>
    <property type="molecule type" value="Genomic_DNA"/>
</dbReference>
<dbReference type="GO" id="GO:0006814">
    <property type="term" value="P:sodium ion transport"/>
    <property type="evidence" value="ECO:0007669"/>
    <property type="project" value="InterPro"/>
</dbReference>
<feature type="transmembrane region" description="Helical" evidence="8">
    <location>
        <begin position="317"/>
        <end position="336"/>
    </location>
</feature>
<dbReference type="OrthoDB" id="181905at2"/>
<sequence>MTSAARDTSGTLTDKNGRPGPKRTVPVSERIGFTIGDLASNLTWSTVGSYLLYFYTDVALISAAAAGTLLLLARIFDAVIDPLVGVLLDRTNTRFGRAKPYLLFGSPVLAILTLFTFWTPGTHGTFDLVWAYLTFILVGIAYSAVNVPYGALMAMVTRDSKTRMALASFRNVGATGGLLIVSIATTPLVRLLGGGDQQRGWFLTVALYSALGMVFFWIVVKLTKERIPVEQATRARGSLLADLKALVRNRHWVAVFLASLTQFARLGVVTGGAIYVAAHVFDSPDTVGLILLAFSVSGLLSSFVAPVITRIFGQRQGLILSLVVYVVLTLVLALLVHNLLAFVGVFFVASLFGGIGFVALPALVSDSVEYQDFKTGRRNEGLLYSGYSFSTKVGAAVGGAALAWGLSGIGYSAESESSAVSGGIAALFICLPVVLAALQIAALSFYRLEKDLPGITKALEARNSGSTVGE</sequence>
<dbReference type="InterPro" id="IPR036259">
    <property type="entry name" value="MFS_trans_sf"/>
</dbReference>
<feature type="transmembrane region" description="Helical" evidence="8">
    <location>
        <begin position="424"/>
        <end position="446"/>
    </location>
</feature>
<gene>
    <name evidence="10" type="ORF">FPZ12_016190</name>
</gene>
<evidence type="ECO:0000313" key="11">
    <source>
        <dbReference type="Proteomes" id="UP000319769"/>
    </source>
</evidence>
<protein>
    <submittedName>
        <fullName evidence="10">MFS transporter</fullName>
    </submittedName>
</protein>
<name>A0A5N0V5M0_9PSEU</name>
<dbReference type="RefSeq" id="WP_144752406.1">
    <property type="nucleotide sequence ID" value="NZ_VMNW02000020.1"/>
</dbReference>
<dbReference type="GO" id="GO:0005886">
    <property type="term" value="C:plasma membrane"/>
    <property type="evidence" value="ECO:0007669"/>
    <property type="project" value="UniProtKB-SubCell"/>
</dbReference>
<dbReference type="PANTHER" id="PTHR11328">
    <property type="entry name" value="MAJOR FACILITATOR SUPERFAMILY DOMAIN-CONTAINING PROTEIN"/>
    <property type="match status" value="1"/>
</dbReference>
<feature type="transmembrane region" description="Helical" evidence="8">
    <location>
        <begin position="100"/>
        <end position="118"/>
    </location>
</feature>
<evidence type="ECO:0000256" key="1">
    <source>
        <dbReference type="ARBA" id="ARBA00004651"/>
    </source>
</evidence>
<comment type="subcellular location">
    <subcellularLocation>
        <location evidence="1">Cell membrane</location>
        <topology evidence="1">Multi-pass membrane protein</topology>
    </subcellularLocation>
</comment>
<evidence type="ECO:0000256" key="6">
    <source>
        <dbReference type="ARBA" id="ARBA00023136"/>
    </source>
</evidence>
<accession>A0A5N0V5M0</accession>
<keyword evidence="11" id="KW-1185">Reference proteome</keyword>
<feature type="transmembrane region" description="Helical" evidence="8">
    <location>
        <begin position="252"/>
        <end position="281"/>
    </location>
</feature>
<keyword evidence="3" id="KW-1003">Cell membrane</keyword>
<evidence type="ECO:0000256" key="2">
    <source>
        <dbReference type="ARBA" id="ARBA00022448"/>
    </source>
</evidence>
<evidence type="ECO:0000256" key="5">
    <source>
        <dbReference type="ARBA" id="ARBA00022989"/>
    </source>
</evidence>
<evidence type="ECO:0000256" key="8">
    <source>
        <dbReference type="SAM" id="Phobius"/>
    </source>
</evidence>
<dbReference type="CDD" id="cd17332">
    <property type="entry name" value="MFS_MelB_like"/>
    <property type="match status" value="1"/>
</dbReference>
<reference evidence="10" key="1">
    <citation type="submission" date="2019-09" db="EMBL/GenBank/DDBJ databases">
        <authorList>
            <person name="Teo W.F.A."/>
            <person name="Duangmal K."/>
        </authorList>
    </citation>
    <scope>NUCLEOTIDE SEQUENCE [LARGE SCALE GENOMIC DNA]</scope>
    <source>
        <strain evidence="10">K81G1</strain>
    </source>
</reference>
<evidence type="ECO:0000256" key="4">
    <source>
        <dbReference type="ARBA" id="ARBA00022692"/>
    </source>
</evidence>
<dbReference type="PROSITE" id="PS50850">
    <property type="entry name" value="MFS"/>
    <property type="match status" value="1"/>
</dbReference>
<dbReference type="GO" id="GO:0008643">
    <property type="term" value="P:carbohydrate transport"/>
    <property type="evidence" value="ECO:0007669"/>
    <property type="project" value="InterPro"/>
</dbReference>
<keyword evidence="2" id="KW-0813">Transport</keyword>
<dbReference type="SUPFAM" id="SSF103473">
    <property type="entry name" value="MFS general substrate transporter"/>
    <property type="match status" value="1"/>
</dbReference>
<evidence type="ECO:0000313" key="10">
    <source>
        <dbReference type="EMBL" id="KAA9160688.1"/>
    </source>
</evidence>
<evidence type="ECO:0000259" key="9">
    <source>
        <dbReference type="PROSITE" id="PS50850"/>
    </source>
</evidence>
<feature type="transmembrane region" description="Helical" evidence="8">
    <location>
        <begin position="50"/>
        <end position="73"/>
    </location>
</feature>
<feature type="transmembrane region" description="Helical" evidence="8">
    <location>
        <begin position="342"/>
        <end position="364"/>
    </location>
</feature>
<feature type="compositionally biased region" description="Polar residues" evidence="7">
    <location>
        <begin position="1"/>
        <end position="14"/>
    </location>
</feature>
<dbReference type="AlphaFoldDB" id="A0A5N0V5M0"/>
<dbReference type="PROSITE" id="PS00872">
    <property type="entry name" value="NA_GALACTOSIDE_SYMP"/>
    <property type="match status" value="1"/>
</dbReference>
<feature type="transmembrane region" description="Helical" evidence="8">
    <location>
        <begin position="287"/>
        <end position="305"/>
    </location>
</feature>
<dbReference type="InterPro" id="IPR039672">
    <property type="entry name" value="MFS_2"/>
</dbReference>
<evidence type="ECO:0000256" key="7">
    <source>
        <dbReference type="SAM" id="MobiDB-lite"/>
    </source>
</evidence>
<organism evidence="10 11">
    <name type="scientific">Amycolatopsis acidicola</name>
    <dbReference type="NCBI Taxonomy" id="2596893"/>
    <lineage>
        <taxon>Bacteria</taxon>
        <taxon>Bacillati</taxon>
        <taxon>Actinomycetota</taxon>
        <taxon>Actinomycetes</taxon>
        <taxon>Pseudonocardiales</taxon>
        <taxon>Pseudonocardiaceae</taxon>
        <taxon>Amycolatopsis</taxon>
    </lineage>
</organism>
<comment type="caution">
    <text evidence="10">The sequence shown here is derived from an EMBL/GenBank/DDBJ whole genome shotgun (WGS) entry which is preliminary data.</text>
</comment>
<dbReference type="InterPro" id="IPR020846">
    <property type="entry name" value="MFS_dom"/>
</dbReference>
<dbReference type="InterPro" id="IPR001927">
    <property type="entry name" value="Na/Gal_symport"/>
</dbReference>
<keyword evidence="5 8" id="KW-1133">Transmembrane helix</keyword>
<feature type="domain" description="Major facilitator superfamily (MFS) profile" evidence="9">
    <location>
        <begin position="29"/>
        <end position="450"/>
    </location>
</feature>
<dbReference type="PANTHER" id="PTHR11328:SF24">
    <property type="entry name" value="MAJOR FACILITATOR SUPERFAMILY (MFS) PROFILE DOMAIN-CONTAINING PROTEIN"/>
    <property type="match status" value="1"/>
</dbReference>
<feature type="region of interest" description="Disordered" evidence="7">
    <location>
        <begin position="1"/>
        <end position="25"/>
    </location>
</feature>
<proteinExistence type="predicted"/>
<dbReference type="Pfam" id="PF13347">
    <property type="entry name" value="MFS_2"/>
    <property type="match status" value="1"/>
</dbReference>
<dbReference type="NCBIfam" id="TIGR00792">
    <property type="entry name" value="gph"/>
    <property type="match status" value="1"/>
</dbReference>
<feature type="transmembrane region" description="Helical" evidence="8">
    <location>
        <begin position="384"/>
        <end position="404"/>
    </location>
</feature>
<dbReference type="GO" id="GO:0015293">
    <property type="term" value="F:symporter activity"/>
    <property type="evidence" value="ECO:0007669"/>
    <property type="project" value="InterPro"/>
</dbReference>
<feature type="transmembrane region" description="Helical" evidence="8">
    <location>
        <begin position="168"/>
        <end position="189"/>
    </location>
</feature>
<dbReference type="InterPro" id="IPR018043">
    <property type="entry name" value="Na/Gal_symport_CS"/>
</dbReference>
<dbReference type="Proteomes" id="UP000319769">
    <property type="component" value="Unassembled WGS sequence"/>
</dbReference>
<keyword evidence="6 8" id="KW-0472">Membrane</keyword>
<feature type="transmembrane region" description="Helical" evidence="8">
    <location>
        <begin position="130"/>
        <end position="156"/>
    </location>
</feature>
<evidence type="ECO:0000256" key="3">
    <source>
        <dbReference type="ARBA" id="ARBA00022475"/>
    </source>
</evidence>
<feature type="transmembrane region" description="Helical" evidence="8">
    <location>
        <begin position="201"/>
        <end position="220"/>
    </location>
</feature>
<keyword evidence="4 8" id="KW-0812">Transmembrane</keyword>